<keyword evidence="7" id="KW-0325">Glycoprotein</keyword>
<evidence type="ECO:0000256" key="2">
    <source>
        <dbReference type="ARBA" id="ARBA00022475"/>
    </source>
</evidence>
<accession>A0A182J7B5</accession>
<reference evidence="8" key="1">
    <citation type="submission" date="2022-08" db="UniProtKB">
        <authorList>
            <consortium name="EnsemblMetazoa"/>
        </authorList>
    </citation>
    <scope>IDENTIFICATION</scope>
    <source>
        <strain evidence="8">EBRO</strain>
    </source>
</reference>
<dbReference type="PANTHER" id="PTHR42643:SF38">
    <property type="entry name" value="IONOTROPIC RECEPTOR 100A"/>
    <property type="match status" value="1"/>
</dbReference>
<keyword evidence="6" id="KW-0675">Receptor</keyword>
<dbReference type="AlphaFoldDB" id="A0A182J7B5"/>
<evidence type="ECO:0000256" key="3">
    <source>
        <dbReference type="ARBA" id="ARBA00022692"/>
    </source>
</evidence>
<keyword evidence="4" id="KW-1133">Transmembrane helix</keyword>
<dbReference type="PANTHER" id="PTHR42643">
    <property type="entry name" value="IONOTROPIC RECEPTOR 20A-RELATED"/>
    <property type="match status" value="1"/>
</dbReference>
<evidence type="ECO:0000313" key="8">
    <source>
        <dbReference type="EnsemblMetazoa" id="AATE012734-PA.1"/>
    </source>
</evidence>
<keyword evidence="2" id="KW-1003">Cell membrane</keyword>
<dbReference type="SUPFAM" id="SSF53850">
    <property type="entry name" value="Periplasmic binding protein-like II"/>
    <property type="match status" value="1"/>
</dbReference>
<evidence type="ECO:0008006" key="9">
    <source>
        <dbReference type="Google" id="ProtNLM"/>
    </source>
</evidence>
<evidence type="ECO:0000256" key="5">
    <source>
        <dbReference type="ARBA" id="ARBA00023136"/>
    </source>
</evidence>
<dbReference type="VEuPathDB" id="VectorBase:AATE012734"/>
<sequence length="959" mass="107609">MKGLLSRPPVSAARRRSVRLPEASQPASVMAVRRDRLLPLASLLLAFVPSFCTSTSPPAGLLPDKAPQQLQQHPTVALWWDERVDAIFAPVDRIDVVNGENAAAAPLLRRRTVRWYSAGPDTLCADARPTVDACRPEGDRFERFRLHWAANAHGGYIIFGSEFELTALLAGYGCLFDPAGTYLFVGHSPLPQPDRLPLLALLRQIWSERGVYRVFVRLRGGEIVTYDPFQPPLAPSSAPEYGALVSLAVGDPLPSVPADDFRGYPLRVEMFRSVYTNPVASETAPAGTGYTGADVTARDAFQQALNVTVVHVPADKDLFGYRQPNGSFSGALGRLVRREVDIVFTGFFVKDYFTRDVEFTASVYSDAVCCLVRKASRIPEALLPLFIFPADIWALLALLGPLCALVWGALRLSVRRLYRHRSWPPWMRHRRLAVLFNLSRGVQRASTGRRAAQLLIDAFLLLLSAPYQRFTRSGVERLFLAGLLLVSLVFVSLYQSGLAAVFVNPLHYPDIGTLQQLEATGMAIPVKYRGFLDDVFPVNYSRLMDALRARMQYLRVPESMLARVARLGTIATVTRRSTLALDNAIYIATRQLHLVPECPRTYNLAYVTPRRSALAERFNRVLLRLVGGGLLEHWIDAARHEWTLRDRPVVQRMGQSDFKVLTVLDMQFALYVLAIGLALSALTLGLELLRHRRSRPPPREHPPPRPPVPAWPAQAGHVAGVRSLAGVDALVLSQIVLPVELAAAHLAVVALVRLVLARVPQPVVLPDELAPAVVARLVVKCLLQMLHENTSRPSACVSMWRRMLALVYGCWQTVHGSVLFSSFAYLSVCERRTWRVKLFWWMNFSRQYGHGFGFWSCVSLCHSILARVGNTSPHCEQTYSCFTIALFRWYRLLCWARFENRLKCRLQSLQRIGACPVCTRICSISFCLMTKCFPHTRHPCSLMPRWRFRCSVKLRHCLK</sequence>
<dbReference type="GO" id="GO:0005886">
    <property type="term" value="C:plasma membrane"/>
    <property type="evidence" value="ECO:0007669"/>
    <property type="project" value="UniProtKB-SubCell"/>
</dbReference>
<evidence type="ECO:0000256" key="1">
    <source>
        <dbReference type="ARBA" id="ARBA00004651"/>
    </source>
</evidence>
<evidence type="ECO:0000256" key="4">
    <source>
        <dbReference type="ARBA" id="ARBA00022989"/>
    </source>
</evidence>
<dbReference type="EnsemblMetazoa" id="AATE012734-RA">
    <property type="protein sequence ID" value="AATE012734-PA.1"/>
    <property type="gene ID" value="AATE012734"/>
</dbReference>
<comment type="subcellular location">
    <subcellularLocation>
        <location evidence="1">Cell membrane</location>
        <topology evidence="1">Multi-pass membrane protein</topology>
    </subcellularLocation>
</comment>
<proteinExistence type="predicted"/>
<organism evidence="8">
    <name type="scientific">Anopheles atroparvus</name>
    <name type="common">European mosquito</name>
    <dbReference type="NCBI Taxonomy" id="41427"/>
    <lineage>
        <taxon>Eukaryota</taxon>
        <taxon>Metazoa</taxon>
        <taxon>Ecdysozoa</taxon>
        <taxon>Arthropoda</taxon>
        <taxon>Hexapoda</taxon>
        <taxon>Insecta</taxon>
        <taxon>Pterygota</taxon>
        <taxon>Neoptera</taxon>
        <taxon>Endopterygota</taxon>
        <taxon>Diptera</taxon>
        <taxon>Nematocera</taxon>
        <taxon>Culicoidea</taxon>
        <taxon>Culicidae</taxon>
        <taxon>Anophelinae</taxon>
        <taxon>Anopheles</taxon>
    </lineage>
</organism>
<protein>
    <recommendedName>
        <fullName evidence="9">Ionotropic glutamate receptor L-glutamate and glycine-binding domain-containing protein</fullName>
    </recommendedName>
</protein>
<name>A0A182J7B5_ANOAO</name>
<evidence type="ECO:0000256" key="7">
    <source>
        <dbReference type="ARBA" id="ARBA00023180"/>
    </source>
</evidence>
<dbReference type="InterPro" id="IPR052192">
    <property type="entry name" value="Insect_Ionotropic_Sensory_Rcpt"/>
</dbReference>
<evidence type="ECO:0000256" key="6">
    <source>
        <dbReference type="ARBA" id="ARBA00023170"/>
    </source>
</evidence>
<keyword evidence="5" id="KW-0472">Membrane</keyword>
<dbReference type="Gene3D" id="3.40.190.10">
    <property type="entry name" value="Periplasmic binding protein-like II"/>
    <property type="match status" value="1"/>
</dbReference>
<keyword evidence="3" id="KW-0812">Transmembrane</keyword>